<name>A0A3F3PHF6_9EURO</name>
<gene>
    <name evidence="1" type="ORF">BDQ94DRAFT_164706</name>
</gene>
<keyword evidence="2" id="KW-1185">Reference proteome</keyword>
<evidence type="ECO:0000313" key="2">
    <source>
        <dbReference type="Proteomes" id="UP000253729"/>
    </source>
</evidence>
<sequence>MAHICATCDSPLGGVAEEPCNRPEAQVACGYMGSEGLLAGFYPKTPPNSPRTVPLEPVLTEHMSKNESIPTKHIPAKVHPFVEARWENERKESRRAPAHRNS</sequence>
<dbReference type="Proteomes" id="UP000253729">
    <property type="component" value="Unassembled WGS sequence"/>
</dbReference>
<dbReference type="EMBL" id="KZ852239">
    <property type="protein sequence ID" value="RDH26173.1"/>
    <property type="molecule type" value="Genomic_DNA"/>
</dbReference>
<reference evidence="1 2" key="1">
    <citation type="submission" date="2018-07" db="EMBL/GenBank/DDBJ databases">
        <title>The genomes of Aspergillus section Nigri reveals drivers in fungal speciation.</title>
        <authorList>
            <consortium name="DOE Joint Genome Institute"/>
            <person name="Vesth T.C."/>
            <person name="Nybo J."/>
            <person name="Theobald S."/>
            <person name="Brandl J."/>
            <person name="Frisvad J.C."/>
            <person name="Nielsen K.F."/>
            <person name="Lyhne E.K."/>
            <person name="Kogle M.E."/>
            <person name="Kuo A."/>
            <person name="Riley R."/>
            <person name="Clum A."/>
            <person name="Nolan M."/>
            <person name="Lipzen A."/>
            <person name="Salamov A."/>
            <person name="Henrissat B."/>
            <person name="Wiebenga A."/>
            <person name="De vries R.P."/>
            <person name="Grigoriev I.V."/>
            <person name="Mortensen U.H."/>
            <person name="Andersen M.R."/>
            <person name="Baker S.E."/>
        </authorList>
    </citation>
    <scope>NUCLEOTIDE SEQUENCE [LARGE SCALE GENOMIC DNA]</scope>
    <source>
        <strain evidence="1 2">CBS 139.54b</strain>
    </source>
</reference>
<dbReference type="AlphaFoldDB" id="A0A3F3PHF6"/>
<proteinExistence type="predicted"/>
<dbReference type="GeneID" id="38138461"/>
<evidence type="ECO:0000313" key="1">
    <source>
        <dbReference type="EMBL" id="RDH26173.1"/>
    </source>
</evidence>
<protein>
    <submittedName>
        <fullName evidence="1">Uncharacterized protein</fullName>
    </submittedName>
</protein>
<accession>A0A3F3PHF6</accession>
<dbReference type="RefSeq" id="XP_026619195.1">
    <property type="nucleotide sequence ID" value="XM_026770105.1"/>
</dbReference>
<organism evidence="1 2">
    <name type="scientific">Aspergillus welwitschiae</name>
    <dbReference type="NCBI Taxonomy" id="1341132"/>
    <lineage>
        <taxon>Eukaryota</taxon>
        <taxon>Fungi</taxon>
        <taxon>Dikarya</taxon>
        <taxon>Ascomycota</taxon>
        <taxon>Pezizomycotina</taxon>
        <taxon>Eurotiomycetes</taxon>
        <taxon>Eurotiomycetidae</taxon>
        <taxon>Eurotiales</taxon>
        <taxon>Aspergillaceae</taxon>
        <taxon>Aspergillus</taxon>
        <taxon>Aspergillus subgen. Circumdati</taxon>
    </lineage>
</organism>